<name>A0A9P9EX90_9HYPO</name>
<evidence type="ECO:0000313" key="10">
    <source>
        <dbReference type="Proteomes" id="UP000717696"/>
    </source>
</evidence>
<evidence type="ECO:0000256" key="4">
    <source>
        <dbReference type="ARBA" id="ARBA00023136"/>
    </source>
</evidence>
<dbReference type="GO" id="GO:0016020">
    <property type="term" value="C:membrane"/>
    <property type="evidence" value="ECO:0007669"/>
    <property type="project" value="UniProtKB-SubCell"/>
</dbReference>
<dbReference type="InterPro" id="IPR052337">
    <property type="entry name" value="SAT4-like"/>
</dbReference>
<proteinExistence type="inferred from homology"/>
<evidence type="ECO:0000256" key="3">
    <source>
        <dbReference type="ARBA" id="ARBA00022989"/>
    </source>
</evidence>
<evidence type="ECO:0000256" key="2">
    <source>
        <dbReference type="ARBA" id="ARBA00022692"/>
    </source>
</evidence>
<feature type="transmembrane region" description="Helical" evidence="7">
    <location>
        <begin position="100"/>
        <end position="121"/>
    </location>
</feature>
<feature type="domain" description="Rhodopsin" evidence="8">
    <location>
        <begin position="18"/>
        <end position="113"/>
    </location>
</feature>
<evidence type="ECO:0000256" key="7">
    <source>
        <dbReference type="SAM" id="Phobius"/>
    </source>
</evidence>
<feature type="transmembrane region" description="Helical" evidence="7">
    <location>
        <begin position="24"/>
        <end position="44"/>
    </location>
</feature>
<dbReference type="PANTHER" id="PTHR33048:SF166">
    <property type="entry name" value="PTH11-LIKE INTEGRAL MEMBRANE PROTEIN"/>
    <property type="match status" value="1"/>
</dbReference>
<comment type="caution">
    <text evidence="9">The sequence shown here is derived from an EMBL/GenBank/DDBJ whole genome shotgun (WGS) entry which is preliminary data.</text>
</comment>
<dbReference type="Proteomes" id="UP000717696">
    <property type="component" value="Unassembled WGS sequence"/>
</dbReference>
<dbReference type="EMBL" id="JAGMUU010000008">
    <property type="protein sequence ID" value="KAH7146964.1"/>
    <property type="molecule type" value="Genomic_DNA"/>
</dbReference>
<accession>A0A9P9EX90</accession>
<keyword evidence="2 7" id="KW-0812">Transmembrane</keyword>
<reference evidence="9" key="1">
    <citation type="journal article" date="2021" name="Nat. Commun.">
        <title>Genetic determinants of endophytism in the Arabidopsis root mycobiome.</title>
        <authorList>
            <person name="Mesny F."/>
            <person name="Miyauchi S."/>
            <person name="Thiergart T."/>
            <person name="Pickel B."/>
            <person name="Atanasova L."/>
            <person name="Karlsson M."/>
            <person name="Huettel B."/>
            <person name="Barry K.W."/>
            <person name="Haridas S."/>
            <person name="Chen C."/>
            <person name="Bauer D."/>
            <person name="Andreopoulos W."/>
            <person name="Pangilinan J."/>
            <person name="LaButti K."/>
            <person name="Riley R."/>
            <person name="Lipzen A."/>
            <person name="Clum A."/>
            <person name="Drula E."/>
            <person name="Henrissat B."/>
            <person name="Kohler A."/>
            <person name="Grigoriev I.V."/>
            <person name="Martin F.M."/>
            <person name="Hacquard S."/>
        </authorList>
    </citation>
    <scope>NUCLEOTIDE SEQUENCE</scope>
    <source>
        <strain evidence="9">MPI-CAGE-AT-0021</strain>
    </source>
</reference>
<evidence type="ECO:0000256" key="6">
    <source>
        <dbReference type="SAM" id="MobiDB-lite"/>
    </source>
</evidence>
<feature type="region of interest" description="Disordered" evidence="6">
    <location>
        <begin position="164"/>
        <end position="189"/>
    </location>
</feature>
<evidence type="ECO:0000313" key="9">
    <source>
        <dbReference type="EMBL" id="KAH7146964.1"/>
    </source>
</evidence>
<feature type="compositionally biased region" description="Basic and acidic residues" evidence="6">
    <location>
        <begin position="164"/>
        <end position="176"/>
    </location>
</feature>
<comment type="subcellular location">
    <subcellularLocation>
        <location evidence="1">Membrane</location>
        <topology evidence="1">Multi-pass membrane protein</topology>
    </subcellularLocation>
</comment>
<keyword evidence="3 7" id="KW-1133">Transmembrane helix</keyword>
<gene>
    <name evidence="9" type="ORF">B0J13DRAFT_664769</name>
</gene>
<dbReference type="AlphaFoldDB" id="A0A9P9EX90"/>
<sequence>MSADALLTWDILPDDWRDSCSQGVANLIVLAVSNAITDIALLILPFPILYNTRLDRRHKLQLSVLFRIGFITVAITIVRIPLIFMSSVAQTRRLTSFQPWASIEIVCACVVANAAFFYAIVKDFQSRSHPHRNSNNAQNSGLYLQSLQSTSRYANERKYFKSAEKDISHDVEESRRPSGGGSDHALVYP</sequence>
<feature type="transmembrane region" description="Helical" evidence="7">
    <location>
        <begin position="64"/>
        <end position="88"/>
    </location>
</feature>
<evidence type="ECO:0000256" key="1">
    <source>
        <dbReference type="ARBA" id="ARBA00004141"/>
    </source>
</evidence>
<comment type="similarity">
    <text evidence="5">Belongs to the SAT4 family.</text>
</comment>
<evidence type="ECO:0000259" key="8">
    <source>
        <dbReference type="Pfam" id="PF20684"/>
    </source>
</evidence>
<dbReference type="OrthoDB" id="5073646at2759"/>
<dbReference type="InterPro" id="IPR049326">
    <property type="entry name" value="Rhodopsin_dom_fungi"/>
</dbReference>
<protein>
    <recommendedName>
        <fullName evidence="8">Rhodopsin domain-containing protein</fullName>
    </recommendedName>
</protein>
<dbReference type="Pfam" id="PF20684">
    <property type="entry name" value="Fung_rhodopsin"/>
    <property type="match status" value="1"/>
</dbReference>
<organism evidence="9 10">
    <name type="scientific">Dactylonectria estremocensis</name>
    <dbReference type="NCBI Taxonomy" id="1079267"/>
    <lineage>
        <taxon>Eukaryota</taxon>
        <taxon>Fungi</taxon>
        <taxon>Dikarya</taxon>
        <taxon>Ascomycota</taxon>
        <taxon>Pezizomycotina</taxon>
        <taxon>Sordariomycetes</taxon>
        <taxon>Hypocreomycetidae</taxon>
        <taxon>Hypocreales</taxon>
        <taxon>Nectriaceae</taxon>
        <taxon>Dactylonectria</taxon>
    </lineage>
</organism>
<evidence type="ECO:0000256" key="5">
    <source>
        <dbReference type="ARBA" id="ARBA00038359"/>
    </source>
</evidence>
<dbReference type="PANTHER" id="PTHR33048">
    <property type="entry name" value="PTH11-LIKE INTEGRAL MEMBRANE PROTEIN (AFU_ORTHOLOGUE AFUA_5G11245)"/>
    <property type="match status" value="1"/>
</dbReference>
<keyword evidence="10" id="KW-1185">Reference proteome</keyword>
<keyword evidence="4 7" id="KW-0472">Membrane</keyword>